<protein>
    <submittedName>
        <fullName evidence="2">Uncharacterized protein</fullName>
    </submittedName>
</protein>
<feature type="transmembrane region" description="Helical" evidence="1">
    <location>
        <begin position="7"/>
        <end position="30"/>
    </location>
</feature>
<feature type="transmembrane region" description="Helical" evidence="1">
    <location>
        <begin position="42"/>
        <end position="62"/>
    </location>
</feature>
<evidence type="ECO:0000313" key="3">
    <source>
        <dbReference type="Proteomes" id="UP001183202"/>
    </source>
</evidence>
<accession>A0ABU2N8E7</accession>
<name>A0ABU2N8E7_9PSEU</name>
<reference evidence="3" key="1">
    <citation type="submission" date="2023-07" db="EMBL/GenBank/DDBJ databases">
        <title>30 novel species of actinomycetes from the DSMZ collection.</title>
        <authorList>
            <person name="Nouioui I."/>
        </authorList>
    </citation>
    <scope>NUCLEOTIDE SEQUENCE [LARGE SCALE GENOMIC DNA]</scope>
    <source>
        <strain evidence="3">DSM 45834</strain>
    </source>
</reference>
<proteinExistence type="predicted"/>
<dbReference type="RefSeq" id="WP_311555803.1">
    <property type="nucleotide sequence ID" value="NZ_JAVREJ010000005.1"/>
</dbReference>
<evidence type="ECO:0000256" key="1">
    <source>
        <dbReference type="SAM" id="Phobius"/>
    </source>
</evidence>
<organism evidence="2 3">
    <name type="scientific">Pseudonocardia charpentierae</name>
    <dbReference type="NCBI Taxonomy" id="3075545"/>
    <lineage>
        <taxon>Bacteria</taxon>
        <taxon>Bacillati</taxon>
        <taxon>Actinomycetota</taxon>
        <taxon>Actinomycetes</taxon>
        <taxon>Pseudonocardiales</taxon>
        <taxon>Pseudonocardiaceae</taxon>
        <taxon>Pseudonocardia</taxon>
    </lineage>
</organism>
<keyword evidence="1" id="KW-0472">Membrane</keyword>
<keyword evidence="1" id="KW-1133">Transmembrane helix</keyword>
<dbReference type="EMBL" id="JAVREJ010000005">
    <property type="protein sequence ID" value="MDT0349768.1"/>
    <property type="molecule type" value="Genomic_DNA"/>
</dbReference>
<feature type="transmembrane region" description="Helical" evidence="1">
    <location>
        <begin position="69"/>
        <end position="88"/>
    </location>
</feature>
<evidence type="ECO:0000313" key="2">
    <source>
        <dbReference type="EMBL" id="MDT0349768.1"/>
    </source>
</evidence>
<gene>
    <name evidence="2" type="ORF">RM445_09570</name>
</gene>
<dbReference type="Proteomes" id="UP001183202">
    <property type="component" value="Unassembled WGS sequence"/>
</dbReference>
<keyword evidence="1" id="KW-0812">Transmembrane</keyword>
<sequence>MDARANFGVAVTGATAALTGLLVVALSINLRQIVVSEHLPTRALLALLLLVMPLVAGILLLVPQTTAAFGVELVVLGAVVGIWLGVLARPAGRPPEQPIVIWFADSALPAAAVTLATLTTGVLLVAGQPRRLLRPAGRGARRVRRGSCRRLGASRRDPAVIVSAQLDARWGPFGGTSGSSSVASGGASSRSCTSCSTVKYRVLLSDLSSTHRLLS</sequence>
<comment type="caution">
    <text evidence="2">The sequence shown here is derived from an EMBL/GenBank/DDBJ whole genome shotgun (WGS) entry which is preliminary data.</text>
</comment>
<keyword evidence="3" id="KW-1185">Reference proteome</keyword>
<feature type="transmembrane region" description="Helical" evidence="1">
    <location>
        <begin position="100"/>
        <end position="126"/>
    </location>
</feature>